<evidence type="ECO:0000259" key="10">
    <source>
        <dbReference type="Pfam" id="PF00884"/>
    </source>
</evidence>
<keyword evidence="7 8" id="KW-0472">Membrane</keyword>
<keyword evidence="12" id="KW-1185">Reference proteome</keyword>
<accession>A0ABY4CK82</accession>
<sequence>MNRPAYQLQDRAPALRHTLLRCVVSPAIWLYLLQIGLLYWKLHYLFFDVANLWWQWGTILSNAGAVLVLTSWTFLLRPQIRPYVWFFINLAISLLAFADTLYFRYFHDFISIPVLIEAFQLNQIGGSVLTLMQWHDLLFGIDLFALLIGFAVWCLLRRQSRNFRFFANAAGLERRETAAGKQQEERPITSGLRTMRIRTLWKRSAAAASLFLIGVLPTANQIRVADQTTPALLTSVFSHLAVVNQIGIIGYHVNDLDRFIVDDVFSHTRIPDVRKQQIAAWFQQHGKQQERDADPLFGAAKGKNLIVIQMESVQNWTIGKMVNNQEITPNLNAFLKQSMYFPNYYRQTAQGRTSDAEFLSMNSLYPVDAGSVYFRYVGNQFASMPSILAKNGYQTVASVAFDPTFWNRQAMYQAEGFQKFYGVSDYKIDETFGLGLTDQSFFRQALPKLQQLKSPFFSFLITLSSHGPYDIPDKYQTMNVGDLQGTMVGNYIESVHYTDAALGAFLQNLKQTGLLDNSVVVLYGDHDNGISESDPIYDKFMNLSPNDDLGWYRQMKTPLIIRLPHGQNSGIYTQTAGQLDLAPTLLHLLGIDTSAYPMMGGDVTSGTDQLIVFRDHSFTNGKYFFITKDGTFDHGTAYDLKTGKSVDRSQVKDLYEEANRQLEISDDILRGNLIPYLRKQLSG</sequence>
<comment type="similarity">
    <text evidence="3 8">Belongs to the LTA synthase family.</text>
</comment>
<evidence type="ECO:0000256" key="3">
    <source>
        <dbReference type="ARBA" id="ARBA00009983"/>
    </source>
</evidence>
<feature type="domain" description="Sulfatase N-terminal" evidence="10">
    <location>
        <begin position="303"/>
        <end position="591"/>
    </location>
</feature>
<evidence type="ECO:0000256" key="8">
    <source>
        <dbReference type="PIRNR" id="PIRNR005091"/>
    </source>
</evidence>
<evidence type="ECO:0000313" key="12">
    <source>
        <dbReference type="Proteomes" id="UP000830167"/>
    </source>
</evidence>
<dbReference type="Gene3D" id="3.40.720.10">
    <property type="entry name" value="Alkaline Phosphatase, subunit A"/>
    <property type="match status" value="1"/>
</dbReference>
<evidence type="ECO:0000313" key="11">
    <source>
        <dbReference type="EMBL" id="UOF90927.1"/>
    </source>
</evidence>
<dbReference type="EMBL" id="CP089291">
    <property type="protein sequence ID" value="UOF90927.1"/>
    <property type="molecule type" value="Genomic_DNA"/>
</dbReference>
<dbReference type="Proteomes" id="UP000830167">
    <property type="component" value="Chromosome"/>
</dbReference>
<dbReference type="InterPro" id="IPR000917">
    <property type="entry name" value="Sulfatase_N"/>
</dbReference>
<dbReference type="PIRSF" id="PIRSF005091">
    <property type="entry name" value="Mmb_sulf_HI1246"/>
    <property type="match status" value="1"/>
</dbReference>
<dbReference type="InterPro" id="IPR012160">
    <property type="entry name" value="LtaS-like"/>
</dbReference>
<keyword evidence="4 8" id="KW-1003">Cell membrane</keyword>
<evidence type="ECO:0000256" key="1">
    <source>
        <dbReference type="ARBA" id="ARBA00004651"/>
    </source>
</evidence>
<dbReference type="PANTHER" id="PTHR47371">
    <property type="entry name" value="LIPOTEICHOIC ACID SYNTHASE"/>
    <property type="match status" value="1"/>
</dbReference>
<evidence type="ECO:0000256" key="9">
    <source>
        <dbReference type="SAM" id="Phobius"/>
    </source>
</evidence>
<keyword evidence="6 9" id="KW-1133">Transmembrane helix</keyword>
<dbReference type="SUPFAM" id="SSF53649">
    <property type="entry name" value="Alkaline phosphatase-like"/>
    <property type="match status" value="1"/>
</dbReference>
<name>A0ABY4CK82_9BACL</name>
<reference evidence="11" key="1">
    <citation type="submission" date="2021-12" db="EMBL/GenBank/DDBJ databases">
        <title>Alicyclobacillaceae gen. nov., sp. nov., isolated from chalcocite enrichment system.</title>
        <authorList>
            <person name="Jiang Z."/>
        </authorList>
    </citation>
    <scope>NUCLEOTIDE SEQUENCE</scope>
    <source>
        <strain evidence="11">MYW30-H2</strain>
    </source>
</reference>
<keyword evidence="5 9" id="KW-0812">Transmembrane</keyword>
<dbReference type="InterPro" id="IPR050448">
    <property type="entry name" value="OpgB/LTA_synthase_biosynth"/>
</dbReference>
<dbReference type="Pfam" id="PF00884">
    <property type="entry name" value="Sulfatase"/>
    <property type="match status" value="1"/>
</dbReference>
<comment type="subcellular location">
    <subcellularLocation>
        <location evidence="1">Cell membrane</location>
        <topology evidence="1">Multi-pass membrane protein</topology>
    </subcellularLocation>
</comment>
<organism evidence="11 12">
    <name type="scientific">Fodinisporobacter ferrooxydans</name>
    <dbReference type="NCBI Taxonomy" id="2901836"/>
    <lineage>
        <taxon>Bacteria</taxon>
        <taxon>Bacillati</taxon>
        <taxon>Bacillota</taxon>
        <taxon>Bacilli</taxon>
        <taxon>Bacillales</taxon>
        <taxon>Alicyclobacillaceae</taxon>
        <taxon>Fodinisporobacter</taxon>
    </lineage>
</organism>
<evidence type="ECO:0000256" key="4">
    <source>
        <dbReference type="ARBA" id="ARBA00022475"/>
    </source>
</evidence>
<feature type="transmembrane region" description="Helical" evidence="9">
    <location>
        <begin position="200"/>
        <end position="219"/>
    </location>
</feature>
<feature type="transmembrane region" description="Helical" evidence="9">
    <location>
        <begin position="52"/>
        <end position="76"/>
    </location>
</feature>
<dbReference type="CDD" id="cd16015">
    <property type="entry name" value="LTA_synthase"/>
    <property type="match status" value="1"/>
</dbReference>
<evidence type="ECO:0000256" key="6">
    <source>
        <dbReference type="ARBA" id="ARBA00022989"/>
    </source>
</evidence>
<proteinExistence type="inferred from homology"/>
<gene>
    <name evidence="11" type="ORF">LSG31_01155</name>
</gene>
<evidence type="ECO:0000256" key="7">
    <source>
        <dbReference type="ARBA" id="ARBA00023136"/>
    </source>
</evidence>
<protein>
    <submittedName>
        <fullName evidence="11">LTA synthase family protein</fullName>
    </submittedName>
</protein>
<feature type="transmembrane region" description="Helical" evidence="9">
    <location>
        <begin position="83"/>
        <end position="103"/>
    </location>
</feature>
<dbReference type="InterPro" id="IPR017850">
    <property type="entry name" value="Alkaline_phosphatase_core_sf"/>
</dbReference>
<evidence type="ECO:0000256" key="2">
    <source>
        <dbReference type="ARBA" id="ARBA00004936"/>
    </source>
</evidence>
<feature type="transmembrane region" description="Helical" evidence="9">
    <location>
        <begin position="20"/>
        <end position="40"/>
    </location>
</feature>
<dbReference type="PANTHER" id="PTHR47371:SF3">
    <property type="entry name" value="PHOSPHOGLYCEROL TRANSFERASE I"/>
    <property type="match status" value="1"/>
</dbReference>
<dbReference type="Gene3D" id="3.30.1120.170">
    <property type="match status" value="1"/>
</dbReference>
<dbReference type="RefSeq" id="WP_347437622.1">
    <property type="nucleotide sequence ID" value="NZ_CP089291.1"/>
</dbReference>
<comment type="pathway">
    <text evidence="2">Cell wall biogenesis; lipoteichoic acid biosynthesis.</text>
</comment>
<feature type="transmembrane region" description="Helical" evidence="9">
    <location>
        <begin position="137"/>
        <end position="156"/>
    </location>
</feature>
<evidence type="ECO:0000256" key="5">
    <source>
        <dbReference type="ARBA" id="ARBA00022692"/>
    </source>
</evidence>